<protein>
    <submittedName>
        <fullName evidence="2">Uncharacterized protein</fullName>
    </submittedName>
</protein>
<dbReference type="AlphaFoldDB" id="A0A5C6RJV0"/>
<keyword evidence="1" id="KW-0472">Membrane</keyword>
<keyword evidence="3" id="KW-1185">Reference proteome</keyword>
<evidence type="ECO:0000256" key="1">
    <source>
        <dbReference type="SAM" id="Phobius"/>
    </source>
</evidence>
<keyword evidence="1" id="KW-1133">Transmembrane helix</keyword>
<gene>
    <name evidence="2" type="ORF">FRY97_14885</name>
</gene>
<dbReference type="Proteomes" id="UP000321580">
    <property type="component" value="Unassembled WGS sequence"/>
</dbReference>
<dbReference type="RefSeq" id="WP_147168352.1">
    <property type="nucleotide sequence ID" value="NZ_VOOR01000033.1"/>
</dbReference>
<sequence length="299" mass="34147">MPPHQMTWTYVSDSGQQYVVGLFHSVQEGHFMVYVNQKVVLIDFQVFATKTYPLFLEDELFEIEVERRNGQYYYGFSMDREADTPRNRARKVMERLHWKQTLIFIGALAIGVAAILALGKRLAPEKGPDEEELALLLDLEGRADSGRIEAVYQHEGFMAIRYAFGPDGQTRQGRTMVEGADAPILPNGLRLSPGDRFEVRYLPNNPGLNQLDIHSPTPAQLQQYKLQALAKQMLAHPGQTKAYAQCLVQQAYETEGLQGLAAVLEQETDVSENPWANSQRYLRLLRSPDFRKRLDERCW</sequence>
<keyword evidence="1" id="KW-0812">Transmembrane</keyword>
<reference evidence="2 3" key="1">
    <citation type="submission" date="2019-08" db="EMBL/GenBank/DDBJ databases">
        <title>Genome of Phaeodactylibacter luteus.</title>
        <authorList>
            <person name="Bowman J.P."/>
        </authorList>
    </citation>
    <scope>NUCLEOTIDE SEQUENCE [LARGE SCALE GENOMIC DNA]</scope>
    <source>
        <strain evidence="2 3">KCTC 42180</strain>
    </source>
</reference>
<organism evidence="2 3">
    <name type="scientific">Phaeodactylibacter luteus</name>
    <dbReference type="NCBI Taxonomy" id="1564516"/>
    <lineage>
        <taxon>Bacteria</taxon>
        <taxon>Pseudomonadati</taxon>
        <taxon>Bacteroidota</taxon>
        <taxon>Saprospiria</taxon>
        <taxon>Saprospirales</taxon>
        <taxon>Haliscomenobacteraceae</taxon>
        <taxon>Phaeodactylibacter</taxon>
    </lineage>
</organism>
<feature type="transmembrane region" description="Helical" evidence="1">
    <location>
        <begin position="101"/>
        <end position="119"/>
    </location>
</feature>
<dbReference type="OrthoDB" id="1492323at2"/>
<dbReference type="EMBL" id="VOOR01000033">
    <property type="protein sequence ID" value="TXB62224.1"/>
    <property type="molecule type" value="Genomic_DNA"/>
</dbReference>
<comment type="caution">
    <text evidence="2">The sequence shown here is derived from an EMBL/GenBank/DDBJ whole genome shotgun (WGS) entry which is preliminary data.</text>
</comment>
<evidence type="ECO:0000313" key="2">
    <source>
        <dbReference type="EMBL" id="TXB62224.1"/>
    </source>
</evidence>
<name>A0A5C6RJV0_9BACT</name>
<proteinExistence type="predicted"/>
<evidence type="ECO:0000313" key="3">
    <source>
        <dbReference type="Proteomes" id="UP000321580"/>
    </source>
</evidence>
<accession>A0A5C6RJV0</accession>